<proteinExistence type="predicted"/>
<dbReference type="AlphaFoldDB" id="B7AW84"/>
<name>B7AW84_9FIRM</name>
<keyword evidence="2" id="KW-1185">Reference proteome</keyword>
<dbReference type="Proteomes" id="UP000003136">
    <property type="component" value="Unassembled WGS sequence"/>
</dbReference>
<evidence type="ECO:0000313" key="2">
    <source>
        <dbReference type="Proteomes" id="UP000003136"/>
    </source>
</evidence>
<reference evidence="1 2" key="2">
    <citation type="submission" date="2008-11" db="EMBL/GenBank/DDBJ databases">
        <authorList>
            <person name="Fulton L."/>
            <person name="Clifton S."/>
            <person name="Fulton B."/>
            <person name="Xu J."/>
            <person name="Minx P."/>
            <person name="Pepin K.H."/>
            <person name="Johnson M."/>
            <person name="Bhonagiri V."/>
            <person name="Nash W.E."/>
            <person name="Mardis E.R."/>
            <person name="Wilson R.K."/>
        </authorList>
    </citation>
    <scope>NUCLEOTIDE SEQUENCE [LARGE SCALE GENOMIC DNA]</scope>
    <source>
        <strain evidence="1 2">ATCC 43243</strain>
    </source>
</reference>
<evidence type="ECO:0000313" key="1">
    <source>
        <dbReference type="EMBL" id="EEC56475.1"/>
    </source>
</evidence>
<dbReference type="EMBL" id="ABVQ01000037">
    <property type="protein sequence ID" value="EEC56475.1"/>
    <property type="molecule type" value="Genomic_DNA"/>
</dbReference>
<protein>
    <submittedName>
        <fullName evidence="1">Uncharacterized protein</fullName>
    </submittedName>
</protein>
<dbReference type="HOGENOM" id="CLU_3149609_0_0_9"/>
<organism evidence="1 2">
    <name type="scientific">[Bacteroides] pectinophilus ATCC 43243</name>
    <dbReference type="NCBI Taxonomy" id="483218"/>
    <lineage>
        <taxon>Bacteria</taxon>
        <taxon>Bacillati</taxon>
        <taxon>Bacillota</taxon>
        <taxon>Clostridia</taxon>
        <taxon>Eubacteriales</taxon>
    </lineage>
</organism>
<gene>
    <name evidence="1" type="ORF">BACPEC_02984</name>
</gene>
<reference evidence="1 2" key="1">
    <citation type="submission" date="2008-11" db="EMBL/GenBank/DDBJ databases">
        <title>Draft genome sequence of Bacteroides pectinophilus (ATCC 43243).</title>
        <authorList>
            <person name="Sudarsanam P."/>
            <person name="Ley R."/>
            <person name="Guruge J."/>
            <person name="Turnbaugh P.J."/>
            <person name="Mahowald M."/>
            <person name="Liep D."/>
            <person name="Gordon J."/>
        </authorList>
    </citation>
    <scope>NUCLEOTIDE SEQUENCE [LARGE SCALE GENOMIC DNA]</scope>
    <source>
        <strain evidence="1 2">ATCC 43243</strain>
    </source>
</reference>
<accession>B7AW84</accession>
<comment type="caution">
    <text evidence="1">The sequence shown here is derived from an EMBL/GenBank/DDBJ whole genome shotgun (WGS) entry which is preliminary data.</text>
</comment>
<sequence>MKNKIDILFFTQLFVPQAPQIASIAEPNLTFGPRFLRHFVPAEWRLVC</sequence>